<feature type="transmembrane region" description="Helical" evidence="1">
    <location>
        <begin position="59"/>
        <end position="80"/>
    </location>
</feature>
<evidence type="ECO:0000256" key="1">
    <source>
        <dbReference type="SAM" id="Phobius"/>
    </source>
</evidence>
<gene>
    <name evidence="2" type="ORF">GGD50_005849</name>
</gene>
<proteinExistence type="predicted"/>
<sequence>MPIKNIGCYIKTARIFCREADMSGKKDQGRSRTAPARGYRLRAKHGRQARILQRANRQVITMAAAVIIVFFAAIILQALLT</sequence>
<keyword evidence="1" id="KW-0472">Membrane</keyword>
<keyword evidence="1" id="KW-1133">Transmembrane helix</keyword>
<protein>
    <submittedName>
        <fullName evidence="2">Uncharacterized protein</fullName>
    </submittedName>
</protein>
<keyword evidence="3" id="KW-1185">Reference proteome</keyword>
<organism evidence="2 3">
    <name type="scientific">Rhizobium paranaense</name>
    <dbReference type="NCBI Taxonomy" id="1650438"/>
    <lineage>
        <taxon>Bacteria</taxon>
        <taxon>Pseudomonadati</taxon>
        <taxon>Pseudomonadota</taxon>
        <taxon>Alphaproteobacteria</taxon>
        <taxon>Hyphomicrobiales</taxon>
        <taxon>Rhizobiaceae</taxon>
        <taxon>Rhizobium/Agrobacterium group</taxon>
        <taxon>Rhizobium</taxon>
    </lineage>
</organism>
<accession>A0A7W8XX55</accession>
<dbReference type="EMBL" id="JACHBI010000017">
    <property type="protein sequence ID" value="MBB5577198.1"/>
    <property type="molecule type" value="Genomic_DNA"/>
</dbReference>
<name>A0A7W8XX55_9HYPH</name>
<dbReference type="Proteomes" id="UP000549882">
    <property type="component" value="Unassembled WGS sequence"/>
</dbReference>
<dbReference type="RefSeq" id="WP_183940407.1">
    <property type="nucleotide sequence ID" value="NZ_JACHBI010000017.1"/>
</dbReference>
<comment type="caution">
    <text evidence="2">The sequence shown here is derived from an EMBL/GenBank/DDBJ whole genome shotgun (WGS) entry which is preliminary data.</text>
</comment>
<keyword evidence="1" id="KW-0812">Transmembrane</keyword>
<dbReference type="AlphaFoldDB" id="A0A7W8XX55"/>
<evidence type="ECO:0000313" key="2">
    <source>
        <dbReference type="EMBL" id="MBB5577198.1"/>
    </source>
</evidence>
<reference evidence="2 3" key="1">
    <citation type="submission" date="2020-08" db="EMBL/GenBank/DDBJ databases">
        <title>Genomic Encyclopedia of Type Strains, Phase IV (KMG-V): Genome sequencing to study the core and pangenomes of soil and plant-associated prokaryotes.</title>
        <authorList>
            <person name="Whitman W."/>
        </authorList>
    </citation>
    <scope>NUCLEOTIDE SEQUENCE [LARGE SCALE GENOMIC DNA]</scope>
    <source>
        <strain evidence="2 3">SEMIA 4064</strain>
    </source>
</reference>
<evidence type="ECO:0000313" key="3">
    <source>
        <dbReference type="Proteomes" id="UP000549882"/>
    </source>
</evidence>